<dbReference type="EMBL" id="JBHRYJ010000001">
    <property type="protein sequence ID" value="MFC3675600.1"/>
    <property type="molecule type" value="Genomic_DNA"/>
</dbReference>
<name>A0ABV7VDT6_9PROT</name>
<evidence type="ECO:0000313" key="2">
    <source>
        <dbReference type="Proteomes" id="UP001595711"/>
    </source>
</evidence>
<accession>A0ABV7VDT6</accession>
<evidence type="ECO:0008006" key="3">
    <source>
        <dbReference type="Google" id="ProtNLM"/>
    </source>
</evidence>
<reference evidence="2" key="1">
    <citation type="journal article" date="2019" name="Int. J. Syst. Evol. Microbiol.">
        <title>The Global Catalogue of Microorganisms (GCM) 10K type strain sequencing project: providing services to taxonomists for standard genome sequencing and annotation.</title>
        <authorList>
            <consortium name="The Broad Institute Genomics Platform"/>
            <consortium name="The Broad Institute Genome Sequencing Center for Infectious Disease"/>
            <person name="Wu L."/>
            <person name="Ma J."/>
        </authorList>
    </citation>
    <scope>NUCLEOTIDE SEQUENCE [LARGE SCALE GENOMIC DNA]</scope>
    <source>
        <strain evidence="2">KCTC 42182</strain>
    </source>
</reference>
<evidence type="ECO:0000313" key="1">
    <source>
        <dbReference type="EMBL" id="MFC3675600.1"/>
    </source>
</evidence>
<protein>
    <recommendedName>
        <fullName evidence="3">Flagellar protein FliT</fullName>
    </recommendedName>
</protein>
<organism evidence="1 2">
    <name type="scientific">Ferrovibrio xuzhouensis</name>
    <dbReference type="NCBI Taxonomy" id="1576914"/>
    <lineage>
        <taxon>Bacteria</taxon>
        <taxon>Pseudomonadati</taxon>
        <taxon>Pseudomonadota</taxon>
        <taxon>Alphaproteobacteria</taxon>
        <taxon>Rhodospirillales</taxon>
        <taxon>Rhodospirillaceae</taxon>
        <taxon>Ferrovibrio</taxon>
    </lineage>
</organism>
<gene>
    <name evidence="1" type="ORF">ACFOOQ_08605</name>
</gene>
<keyword evidence="2" id="KW-1185">Reference proteome</keyword>
<dbReference type="Proteomes" id="UP001595711">
    <property type="component" value="Unassembled WGS sequence"/>
</dbReference>
<proteinExistence type="predicted"/>
<comment type="caution">
    <text evidence="1">The sequence shown here is derived from an EMBL/GenBank/DDBJ whole genome shotgun (WGS) entry which is preliminary data.</text>
</comment>
<dbReference type="RefSeq" id="WP_379724467.1">
    <property type="nucleotide sequence ID" value="NZ_JBHRYJ010000001.1"/>
</dbReference>
<sequence>MADRLNRALILLQPAPLPVDLIDNPYRTDQWLSIVNTLHQAVLVLLVDAASGALPAARAPESRGDQLMRRFRRLTDGLPVACLSGVPPVAKLGLLRPLLADLEARVRRIAEQNSLEAGAIEARLRQYRTALGIMAARLASAEPLPAEAGLRQPRVVPGH</sequence>